<keyword evidence="1" id="KW-0812">Transmembrane</keyword>
<reference evidence="3 4" key="1">
    <citation type="submission" date="2017-02" db="EMBL/GenBank/DDBJ databases">
        <authorList>
            <person name="Peterson S.W."/>
        </authorList>
    </citation>
    <scope>NUCLEOTIDE SEQUENCE [LARGE SCALE GENOMIC DNA]</scope>
    <source>
        <strain evidence="3 4">DSM 25262</strain>
    </source>
</reference>
<feature type="transmembrane region" description="Helical" evidence="1">
    <location>
        <begin position="132"/>
        <end position="152"/>
    </location>
</feature>
<gene>
    <name evidence="3" type="ORF">SAMN05660236_0215</name>
</gene>
<dbReference type="PANTHER" id="PTHR36927">
    <property type="entry name" value="BLR4337 PROTEIN"/>
    <property type="match status" value="1"/>
</dbReference>
<protein>
    <submittedName>
        <fullName evidence="3">Fucose 4-O-acetylase</fullName>
    </submittedName>
</protein>
<feature type="transmembrane region" description="Helical" evidence="1">
    <location>
        <begin position="236"/>
        <end position="255"/>
    </location>
</feature>
<accession>A0A1T5ING8</accession>
<feature type="transmembrane region" description="Helical" evidence="1">
    <location>
        <begin position="344"/>
        <end position="362"/>
    </location>
</feature>
<evidence type="ECO:0000256" key="1">
    <source>
        <dbReference type="SAM" id="Phobius"/>
    </source>
</evidence>
<feature type="transmembrane region" description="Helical" evidence="1">
    <location>
        <begin position="92"/>
        <end position="112"/>
    </location>
</feature>
<evidence type="ECO:0000313" key="3">
    <source>
        <dbReference type="EMBL" id="SKC40707.1"/>
    </source>
</evidence>
<feature type="transmembrane region" description="Helical" evidence="1">
    <location>
        <begin position="275"/>
        <end position="295"/>
    </location>
</feature>
<feature type="transmembrane region" description="Helical" evidence="1">
    <location>
        <begin position="43"/>
        <end position="72"/>
    </location>
</feature>
<dbReference type="PANTHER" id="PTHR36927:SF4">
    <property type="entry name" value="BLR5718 PROTEIN"/>
    <property type="match status" value="1"/>
</dbReference>
<name>A0A1T5ING8_9BACT</name>
<dbReference type="InterPro" id="IPR050623">
    <property type="entry name" value="Glucan_succinyl_AcylTrfase"/>
</dbReference>
<proteinExistence type="predicted"/>
<feature type="transmembrane region" description="Helical" evidence="1">
    <location>
        <begin position="315"/>
        <end position="332"/>
    </location>
</feature>
<keyword evidence="1" id="KW-1133">Transmembrane helix</keyword>
<sequence length="371" mass="42355">MRERESYIDNIRVFLTMLVILHHAAITYGAPGGWYYKEEADGFAAGLLFTVFVSTNQAFFMGLFFFLSSYFIPASYERKGESKFILDRFKRLGIPLIFYSLVIAPLTIYTAIAHQYPELSFKDYYLNREHWIEVGVLWFTAALLLFTCIFWLTQRFRDKRDFSPLPLPGNKSVFMFAIALGVISFLVRIVFPIGVTLPPFGFQLAHFPQYIALFTIGIIAYRNQWLPALPSTRGKLWLWLAVGLVFIGFPCIYILKFITHTEVDAFFGGFTIQSFVNAIWEQLLGISIIVALLSIGKYKWNNQSRLLKELSRSAYAVYIVHPLILVCISILLKDFSMNSLLKFAISGISAVAISFMAGMLLVRIPIVKDVV</sequence>
<dbReference type="RefSeq" id="WP_143785556.1">
    <property type="nucleotide sequence ID" value="NZ_FUZU01000001.1"/>
</dbReference>
<feature type="transmembrane region" description="Helical" evidence="1">
    <location>
        <begin position="12"/>
        <end position="31"/>
    </location>
</feature>
<organism evidence="3 4">
    <name type="scientific">Ohtaekwangia koreensis</name>
    <dbReference type="NCBI Taxonomy" id="688867"/>
    <lineage>
        <taxon>Bacteria</taxon>
        <taxon>Pseudomonadati</taxon>
        <taxon>Bacteroidota</taxon>
        <taxon>Cytophagia</taxon>
        <taxon>Cytophagales</taxon>
        <taxon>Fulvivirgaceae</taxon>
        <taxon>Ohtaekwangia</taxon>
    </lineage>
</organism>
<dbReference type="OrthoDB" id="5446016at2"/>
<evidence type="ECO:0000259" key="2">
    <source>
        <dbReference type="Pfam" id="PF01757"/>
    </source>
</evidence>
<keyword evidence="1" id="KW-0472">Membrane</keyword>
<dbReference type="AlphaFoldDB" id="A0A1T5ING8"/>
<dbReference type="InterPro" id="IPR002656">
    <property type="entry name" value="Acyl_transf_3_dom"/>
</dbReference>
<dbReference type="Proteomes" id="UP000190961">
    <property type="component" value="Unassembled WGS sequence"/>
</dbReference>
<feature type="transmembrane region" description="Helical" evidence="1">
    <location>
        <begin position="173"/>
        <end position="195"/>
    </location>
</feature>
<dbReference type="GO" id="GO:0016747">
    <property type="term" value="F:acyltransferase activity, transferring groups other than amino-acyl groups"/>
    <property type="evidence" value="ECO:0007669"/>
    <property type="project" value="InterPro"/>
</dbReference>
<feature type="transmembrane region" description="Helical" evidence="1">
    <location>
        <begin position="207"/>
        <end position="224"/>
    </location>
</feature>
<dbReference type="EMBL" id="FUZU01000001">
    <property type="protein sequence ID" value="SKC40707.1"/>
    <property type="molecule type" value="Genomic_DNA"/>
</dbReference>
<dbReference type="Pfam" id="PF01757">
    <property type="entry name" value="Acyl_transf_3"/>
    <property type="match status" value="1"/>
</dbReference>
<evidence type="ECO:0000313" key="4">
    <source>
        <dbReference type="Proteomes" id="UP000190961"/>
    </source>
</evidence>
<keyword evidence="4" id="KW-1185">Reference proteome</keyword>
<dbReference type="STRING" id="688867.SAMN05660236_0215"/>
<feature type="domain" description="Acyltransferase 3" evidence="2">
    <location>
        <begin position="6"/>
        <end position="357"/>
    </location>
</feature>